<dbReference type="SMART" id="SM00184">
    <property type="entry name" value="RING"/>
    <property type="match status" value="1"/>
</dbReference>
<evidence type="ECO:0000256" key="11">
    <source>
        <dbReference type="ARBA" id="ARBA00022989"/>
    </source>
</evidence>
<proteinExistence type="inferred from homology"/>
<evidence type="ECO:0000256" key="7">
    <source>
        <dbReference type="ARBA" id="ARBA00022723"/>
    </source>
</evidence>
<evidence type="ECO:0000313" key="17">
    <source>
        <dbReference type="EMBL" id="KAG8387792.1"/>
    </source>
</evidence>
<dbReference type="InterPro" id="IPR044600">
    <property type="entry name" value="ATL1/ATL16-like"/>
</dbReference>
<comment type="caution">
    <text evidence="17">The sequence shown here is derived from an EMBL/GenBank/DDBJ whole genome shotgun (WGS) entry which is preliminary data.</text>
</comment>
<dbReference type="FunFam" id="3.30.40.10:FF:000187">
    <property type="entry name" value="E3 ubiquitin-protein ligase ATL6"/>
    <property type="match status" value="1"/>
</dbReference>
<sequence>MASAPPASPDIDYSHWDPRVIGIVGLICSIVLLFSYYKIIERNCNTFRGITLSRNSDQRRRINEHLEEFSSQFQSRALDSYIMHSLPITQIKKNEKDEDLKGTNGECAVCLGEFEEGDWVKHLPSCSHVFHVSCIDTWFQMHSSCPLCRAYVCDDVNTAGQECTVSVFLETLNREDFHRQRS</sequence>
<keyword evidence="5" id="KW-0808">Transferase</keyword>
<protein>
    <recommendedName>
        <fullName evidence="4">RING-type E3 ubiquitin transferase</fullName>
        <ecNumber evidence="4">2.3.2.27</ecNumber>
    </recommendedName>
</protein>
<evidence type="ECO:0000259" key="16">
    <source>
        <dbReference type="PROSITE" id="PS50089"/>
    </source>
</evidence>
<evidence type="ECO:0000256" key="5">
    <source>
        <dbReference type="ARBA" id="ARBA00022679"/>
    </source>
</evidence>
<keyword evidence="18" id="KW-1185">Reference proteome</keyword>
<evidence type="ECO:0000256" key="10">
    <source>
        <dbReference type="ARBA" id="ARBA00022833"/>
    </source>
</evidence>
<evidence type="ECO:0000256" key="15">
    <source>
        <dbReference type="SAM" id="Phobius"/>
    </source>
</evidence>
<evidence type="ECO:0000256" key="9">
    <source>
        <dbReference type="ARBA" id="ARBA00022786"/>
    </source>
</evidence>
<feature type="domain" description="RING-type" evidence="16">
    <location>
        <begin position="107"/>
        <end position="149"/>
    </location>
</feature>
<keyword evidence="12 15" id="KW-0472">Membrane</keyword>
<dbReference type="GO" id="GO:0016567">
    <property type="term" value="P:protein ubiquitination"/>
    <property type="evidence" value="ECO:0007669"/>
    <property type="project" value="InterPro"/>
</dbReference>
<comment type="pathway">
    <text evidence="3">Protein modification; protein ubiquitination.</text>
</comment>
<dbReference type="CDD" id="cd16461">
    <property type="entry name" value="RING-H2_EL5-like"/>
    <property type="match status" value="1"/>
</dbReference>
<evidence type="ECO:0000256" key="6">
    <source>
        <dbReference type="ARBA" id="ARBA00022692"/>
    </source>
</evidence>
<evidence type="ECO:0000256" key="3">
    <source>
        <dbReference type="ARBA" id="ARBA00004906"/>
    </source>
</evidence>
<evidence type="ECO:0000256" key="12">
    <source>
        <dbReference type="ARBA" id="ARBA00023136"/>
    </source>
</evidence>
<dbReference type="EC" id="2.3.2.27" evidence="4"/>
<dbReference type="EMBL" id="WHWC01000002">
    <property type="protein sequence ID" value="KAG8387792.1"/>
    <property type="molecule type" value="Genomic_DNA"/>
</dbReference>
<dbReference type="GO" id="GO:0061630">
    <property type="term" value="F:ubiquitin protein ligase activity"/>
    <property type="evidence" value="ECO:0007669"/>
    <property type="project" value="UniProtKB-EC"/>
</dbReference>
<comment type="subcellular location">
    <subcellularLocation>
        <location evidence="2">Membrane</location>
        <topology evidence="2">Single-pass membrane protein</topology>
    </subcellularLocation>
</comment>
<evidence type="ECO:0000256" key="14">
    <source>
        <dbReference type="PROSITE-ProRule" id="PRU00175"/>
    </source>
</evidence>
<dbReference type="PROSITE" id="PS50089">
    <property type="entry name" value="ZF_RING_2"/>
    <property type="match status" value="1"/>
</dbReference>
<dbReference type="GO" id="GO:0008270">
    <property type="term" value="F:zinc ion binding"/>
    <property type="evidence" value="ECO:0007669"/>
    <property type="project" value="UniProtKB-KW"/>
</dbReference>
<keyword evidence="6 15" id="KW-0812">Transmembrane</keyword>
<keyword evidence="9" id="KW-0833">Ubl conjugation pathway</keyword>
<dbReference type="PANTHER" id="PTHR46913:SF1">
    <property type="entry name" value="RING-H2 FINGER PROTEIN ATL16"/>
    <property type="match status" value="1"/>
</dbReference>
<organism evidence="17 18">
    <name type="scientific">Buddleja alternifolia</name>
    <dbReference type="NCBI Taxonomy" id="168488"/>
    <lineage>
        <taxon>Eukaryota</taxon>
        <taxon>Viridiplantae</taxon>
        <taxon>Streptophyta</taxon>
        <taxon>Embryophyta</taxon>
        <taxon>Tracheophyta</taxon>
        <taxon>Spermatophyta</taxon>
        <taxon>Magnoliopsida</taxon>
        <taxon>eudicotyledons</taxon>
        <taxon>Gunneridae</taxon>
        <taxon>Pentapetalae</taxon>
        <taxon>asterids</taxon>
        <taxon>lamiids</taxon>
        <taxon>Lamiales</taxon>
        <taxon>Scrophulariaceae</taxon>
        <taxon>Buddlejeae</taxon>
        <taxon>Buddleja</taxon>
    </lineage>
</organism>
<comment type="catalytic activity">
    <reaction evidence="1">
        <text>S-ubiquitinyl-[E2 ubiquitin-conjugating enzyme]-L-cysteine + [acceptor protein]-L-lysine = [E2 ubiquitin-conjugating enzyme]-L-cysteine + N(6)-ubiquitinyl-[acceptor protein]-L-lysine.</text>
        <dbReference type="EC" id="2.3.2.27"/>
    </reaction>
</comment>
<evidence type="ECO:0000256" key="2">
    <source>
        <dbReference type="ARBA" id="ARBA00004167"/>
    </source>
</evidence>
<keyword evidence="7" id="KW-0479">Metal-binding</keyword>
<name>A0AAV6Y464_9LAMI</name>
<dbReference type="InterPro" id="IPR001841">
    <property type="entry name" value="Znf_RING"/>
</dbReference>
<dbReference type="InterPro" id="IPR013083">
    <property type="entry name" value="Znf_RING/FYVE/PHD"/>
</dbReference>
<dbReference type="Gene3D" id="3.30.40.10">
    <property type="entry name" value="Zinc/RING finger domain, C3HC4 (zinc finger)"/>
    <property type="match status" value="1"/>
</dbReference>
<dbReference type="Pfam" id="PF13639">
    <property type="entry name" value="zf-RING_2"/>
    <property type="match status" value="1"/>
</dbReference>
<evidence type="ECO:0000256" key="13">
    <source>
        <dbReference type="ARBA" id="ARBA00024209"/>
    </source>
</evidence>
<accession>A0AAV6Y464</accession>
<evidence type="ECO:0000256" key="4">
    <source>
        <dbReference type="ARBA" id="ARBA00012483"/>
    </source>
</evidence>
<feature type="transmembrane region" description="Helical" evidence="15">
    <location>
        <begin position="20"/>
        <end position="39"/>
    </location>
</feature>
<evidence type="ECO:0000256" key="1">
    <source>
        <dbReference type="ARBA" id="ARBA00000900"/>
    </source>
</evidence>
<keyword evidence="11 15" id="KW-1133">Transmembrane helix</keyword>
<dbReference type="Proteomes" id="UP000826271">
    <property type="component" value="Unassembled WGS sequence"/>
</dbReference>
<dbReference type="GO" id="GO:0016020">
    <property type="term" value="C:membrane"/>
    <property type="evidence" value="ECO:0007669"/>
    <property type="project" value="UniProtKB-SubCell"/>
</dbReference>
<gene>
    <name evidence="17" type="ORF">BUALT_Bualt02G0058000</name>
</gene>
<evidence type="ECO:0000313" key="18">
    <source>
        <dbReference type="Proteomes" id="UP000826271"/>
    </source>
</evidence>
<comment type="similarity">
    <text evidence="13">Belongs to the RING-type zinc finger family. ATL subfamily.</text>
</comment>
<dbReference type="SUPFAM" id="SSF57850">
    <property type="entry name" value="RING/U-box"/>
    <property type="match status" value="1"/>
</dbReference>
<dbReference type="AlphaFoldDB" id="A0AAV6Y464"/>
<keyword evidence="10" id="KW-0862">Zinc</keyword>
<dbReference type="PANTHER" id="PTHR46913">
    <property type="entry name" value="RING-H2 FINGER PROTEIN ATL16"/>
    <property type="match status" value="1"/>
</dbReference>
<keyword evidence="8 14" id="KW-0863">Zinc-finger</keyword>
<reference evidence="17" key="1">
    <citation type="submission" date="2019-10" db="EMBL/GenBank/DDBJ databases">
        <authorList>
            <person name="Zhang R."/>
            <person name="Pan Y."/>
            <person name="Wang J."/>
            <person name="Ma R."/>
            <person name="Yu S."/>
        </authorList>
    </citation>
    <scope>NUCLEOTIDE SEQUENCE</scope>
    <source>
        <strain evidence="17">LA-IB0</strain>
        <tissue evidence="17">Leaf</tissue>
    </source>
</reference>
<evidence type="ECO:0000256" key="8">
    <source>
        <dbReference type="ARBA" id="ARBA00022771"/>
    </source>
</evidence>